<evidence type="ECO:0000313" key="1">
    <source>
        <dbReference type="EMBL" id="MCV3287078.1"/>
    </source>
</evidence>
<evidence type="ECO:0000313" key="2">
    <source>
        <dbReference type="Proteomes" id="UP001208651"/>
    </source>
</evidence>
<dbReference type="Proteomes" id="UP001208651">
    <property type="component" value="Unassembled WGS sequence"/>
</dbReference>
<organism evidence="1 2">
    <name type="scientific">Aeromonas media</name>
    <dbReference type="NCBI Taxonomy" id="651"/>
    <lineage>
        <taxon>Bacteria</taxon>
        <taxon>Pseudomonadati</taxon>
        <taxon>Pseudomonadota</taxon>
        <taxon>Gammaproteobacteria</taxon>
        <taxon>Aeromonadales</taxon>
        <taxon>Aeromonadaceae</taxon>
        <taxon>Aeromonas</taxon>
    </lineage>
</organism>
<comment type="caution">
    <text evidence="1">The sequence shown here is derived from an EMBL/GenBank/DDBJ whole genome shotgun (WGS) entry which is preliminary data.</text>
</comment>
<evidence type="ECO:0008006" key="3">
    <source>
        <dbReference type="Google" id="ProtNLM"/>
    </source>
</evidence>
<gene>
    <name evidence="1" type="ORF">LZT28_02235</name>
</gene>
<dbReference type="RefSeq" id="WP_197069620.1">
    <property type="nucleotide sequence ID" value="NZ_CAWMGL010000047.1"/>
</dbReference>
<dbReference type="AlphaFoldDB" id="A0AAW5RIN3"/>
<protein>
    <recommendedName>
        <fullName evidence="3">SHOCT domain-containing protein</fullName>
    </recommendedName>
</protein>
<accession>A0AAW5RIN3</accession>
<proteinExistence type="predicted"/>
<dbReference type="EMBL" id="JAJVCY010000002">
    <property type="protein sequence ID" value="MCV3287078.1"/>
    <property type="molecule type" value="Genomic_DNA"/>
</dbReference>
<sequence>MSILMECRACHALIEEGESLCPQCGSTLLGGVGADLAHQLAVKQQQEAFVATYHTWSDGGWEGVGIDMIRNRLAVRYFDGRIRARKIIQGTQVIGVKIRETAGATHTKTQGGSQIGRALVGGVLMGGVGVLLGGLSAKQTSTGTVSLVQVLITTREPDYQLLSITLLAGEYRADSAAVAQARRSAEVWAARVEGLIHQCAAQAVRPEHGSSVADELGKLVWLREHGEITMQEFDLLKRQLLANRDADS</sequence>
<reference evidence="1" key="1">
    <citation type="submission" date="2022-01" db="EMBL/GenBank/DDBJ databases">
        <title>Comparison of Fish pathogen Aeromonas spp.</title>
        <authorList>
            <person name="Dubey S."/>
            <person name="Sorum H."/>
            <person name="Munangandu H.M."/>
        </authorList>
    </citation>
    <scope>NUCLEOTIDE SEQUENCE</scope>
    <source>
        <strain evidence="1">SD/21-15</strain>
    </source>
</reference>
<name>A0AAW5RIN3_AERME</name>